<dbReference type="GO" id="GO:0007156">
    <property type="term" value="P:homophilic cell adhesion via plasma membrane adhesion molecules"/>
    <property type="evidence" value="ECO:0007669"/>
    <property type="project" value="TreeGrafter"/>
</dbReference>
<protein>
    <submittedName>
        <fullName evidence="4">Neuroglian-like protein</fullName>
    </submittedName>
</protein>
<dbReference type="PROSITE" id="PS50835">
    <property type="entry name" value="IG_LIKE"/>
    <property type="match status" value="1"/>
</dbReference>
<feature type="domain" description="Ig-like" evidence="3">
    <location>
        <begin position="27"/>
        <end position="121"/>
    </location>
</feature>
<dbReference type="InterPro" id="IPR036179">
    <property type="entry name" value="Ig-like_dom_sf"/>
</dbReference>
<dbReference type="InterPro" id="IPR013783">
    <property type="entry name" value="Ig-like_fold"/>
</dbReference>
<keyword evidence="2" id="KW-0732">Signal</keyword>
<gene>
    <name evidence="4" type="ORF">B4U80_03704</name>
</gene>
<dbReference type="AlphaFoldDB" id="A0A443S3Q7"/>
<evidence type="ECO:0000313" key="5">
    <source>
        <dbReference type="Proteomes" id="UP000288716"/>
    </source>
</evidence>
<dbReference type="Gene3D" id="2.60.40.10">
    <property type="entry name" value="Immunoglobulins"/>
    <property type="match status" value="1"/>
</dbReference>
<dbReference type="STRING" id="299467.A0A443S3Q7"/>
<dbReference type="GO" id="GO:0007411">
    <property type="term" value="P:axon guidance"/>
    <property type="evidence" value="ECO:0007669"/>
    <property type="project" value="TreeGrafter"/>
</dbReference>
<dbReference type="PANTHER" id="PTHR10075:SF100">
    <property type="entry name" value="FASCICLIN-2"/>
    <property type="match status" value="1"/>
</dbReference>
<feature type="signal peptide" evidence="2">
    <location>
        <begin position="1"/>
        <end position="20"/>
    </location>
</feature>
<dbReference type="Proteomes" id="UP000288716">
    <property type="component" value="Unassembled WGS sequence"/>
</dbReference>
<dbReference type="InterPro" id="IPR013098">
    <property type="entry name" value="Ig_I-set"/>
</dbReference>
<dbReference type="Pfam" id="PF07679">
    <property type="entry name" value="I-set"/>
    <property type="match status" value="1"/>
</dbReference>
<dbReference type="SUPFAM" id="SSF48726">
    <property type="entry name" value="Immunoglobulin"/>
    <property type="match status" value="1"/>
</dbReference>
<evidence type="ECO:0000256" key="2">
    <source>
        <dbReference type="SAM" id="SignalP"/>
    </source>
</evidence>
<organism evidence="4 5">
    <name type="scientific">Leptotrombidium deliense</name>
    <dbReference type="NCBI Taxonomy" id="299467"/>
    <lineage>
        <taxon>Eukaryota</taxon>
        <taxon>Metazoa</taxon>
        <taxon>Ecdysozoa</taxon>
        <taxon>Arthropoda</taxon>
        <taxon>Chelicerata</taxon>
        <taxon>Arachnida</taxon>
        <taxon>Acari</taxon>
        <taxon>Acariformes</taxon>
        <taxon>Trombidiformes</taxon>
        <taxon>Prostigmata</taxon>
        <taxon>Anystina</taxon>
        <taxon>Parasitengona</taxon>
        <taxon>Trombiculoidea</taxon>
        <taxon>Trombiculidae</taxon>
        <taxon>Leptotrombidium</taxon>
    </lineage>
</organism>
<feature type="non-terminal residue" evidence="4">
    <location>
        <position position="168"/>
    </location>
</feature>
<dbReference type="GO" id="GO:0005886">
    <property type="term" value="C:plasma membrane"/>
    <property type="evidence" value="ECO:0007669"/>
    <property type="project" value="TreeGrafter"/>
</dbReference>
<evidence type="ECO:0000313" key="4">
    <source>
        <dbReference type="EMBL" id="RWS22114.1"/>
    </source>
</evidence>
<keyword evidence="5" id="KW-1185">Reference proteome</keyword>
<comment type="caution">
    <text evidence="4">The sequence shown here is derived from an EMBL/GenBank/DDBJ whole genome shotgun (WGS) entry which is preliminary data.</text>
</comment>
<name>A0A443S3Q7_9ACAR</name>
<reference evidence="4 5" key="1">
    <citation type="journal article" date="2018" name="Gigascience">
        <title>Genomes of trombidid mites reveal novel predicted allergens and laterally-transferred genes associated with secondary metabolism.</title>
        <authorList>
            <person name="Dong X."/>
            <person name="Chaisiri K."/>
            <person name="Xia D."/>
            <person name="Armstrong S.D."/>
            <person name="Fang Y."/>
            <person name="Donnelly M.J."/>
            <person name="Kadowaki T."/>
            <person name="McGarry J.W."/>
            <person name="Darby A.C."/>
            <person name="Makepeace B.L."/>
        </authorList>
    </citation>
    <scope>NUCLEOTIDE SEQUENCE [LARGE SCALE GENOMIC DNA]</scope>
    <source>
        <strain evidence="4">UoL-UT</strain>
    </source>
</reference>
<keyword evidence="1" id="KW-0393">Immunoglobulin domain</keyword>
<dbReference type="VEuPathDB" id="VectorBase:LDEU009926"/>
<evidence type="ECO:0000256" key="1">
    <source>
        <dbReference type="ARBA" id="ARBA00023319"/>
    </source>
</evidence>
<dbReference type="EMBL" id="NCKV01009801">
    <property type="protein sequence ID" value="RWS22114.1"/>
    <property type="molecule type" value="Genomic_DNA"/>
</dbReference>
<dbReference type="GO" id="GO:0030424">
    <property type="term" value="C:axon"/>
    <property type="evidence" value="ECO:0007669"/>
    <property type="project" value="TreeGrafter"/>
</dbReference>
<dbReference type="InterPro" id="IPR007110">
    <property type="entry name" value="Ig-like_dom"/>
</dbReference>
<sequence length="168" mass="19117">MKKLKLTILLFLNFVSGINTTFLPQPPLFVKQPVFEKLFEVAVDEESFKPFAIECETSSTPNPVYRWLKNGSPLNIDSLNRIVMQPGKGTIVFTKPNNEDVGFYQCIAENEFGTSTTNVVNVRKTFLSKFEDEFPQIIDAIEGESLSIDCDRPDGYPRPELFWVILSK</sequence>
<evidence type="ECO:0000259" key="3">
    <source>
        <dbReference type="PROSITE" id="PS50835"/>
    </source>
</evidence>
<dbReference type="GO" id="GO:0070593">
    <property type="term" value="P:dendrite self-avoidance"/>
    <property type="evidence" value="ECO:0007669"/>
    <property type="project" value="TreeGrafter"/>
</dbReference>
<dbReference type="PANTHER" id="PTHR10075">
    <property type="entry name" value="BASIGIN RELATED"/>
    <property type="match status" value="1"/>
</dbReference>
<dbReference type="GO" id="GO:0098632">
    <property type="term" value="F:cell-cell adhesion mediator activity"/>
    <property type="evidence" value="ECO:0007669"/>
    <property type="project" value="TreeGrafter"/>
</dbReference>
<accession>A0A443S3Q7</accession>
<dbReference type="OrthoDB" id="6244967at2759"/>
<feature type="chain" id="PRO_5019318261" evidence="2">
    <location>
        <begin position="21"/>
        <end position="168"/>
    </location>
</feature>
<proteinExistence type="predicted"/>